<dbReference type="PROSITE" id="PS51164">
    <property type="entry name" value="CBM1_2"/>
    <property type="match status" value="1"/>
</dbReference>
<sequence length="736" mass="80686">MILLEAHNYIIQTTLADKLAKPTTLDVQFVDFDGVRFHLSTPDRKSVLLLSMSIRCWDELVNYGVHDVLKREYGAMVRPQPEPDYNVSLDVDLDQFPPEGDERDAFIKNFALLKRHALAAPFELAFAAQKQLEAAGSGQGEIMALHYRDEEAIYIQASPDRVTVIFSTVFREETDRIFGKVFLQEFVDARRLPTIQSAPQVLYTTHEPPLEIRHVPGLVDSEDVGYVTFVLFPRHFTNPDIAASTISHIQLFRDYLHYHIKCSKAYMHSRMRYRVSEFQKVLNRAKTEVAVVDRKTASYSLASLPRNEDTAFIAAASLTGPQLMCFFARLDFGFILGLFTCNLPFQDICAMKSVFLSLFALALSTPVLSVSVYGQCGGINWTGSTTCDTGSVCTELNSYYFQCLPGTATTPPPSSPPSTTSSAPSSSACPSARTKFSLFGVNESGAEFGNTVIPGVLGTDYTWPSPSSIDYFTGQGFNAFRIPFLMERMSPPATGLTGPLNQTYLSGLQTLVSYITGKGAFAIIDPHNFMIYNGATITSTSDFQAWWKTLSNEFKTNANVIFDVMNEPHDIPATTVAQLNQAAITGIRSSGATEQLILLEGTSYTGAWTWTTSSGNAAAFTGFQDPSNNFAIEMHQYLDSDGSGTNATCVSSTIGAERLADATSWLQANNIKGFLGEIGAGSNPISGALCSMQTSGVWLGALWWAAGPWWGDYYQSIEPPSGPAVAEIVPLFKSFQ</sequence>
<dbReference type="InterPro" id="IPR001547">
    <property type="entry name" value="Glyco_hydro_5"/>
</dbReference>
<dbReference type="Gene3D" id="3.30.1460.20">
    <property type="match status" value="2"/>
</dbReference>
<dbReference type="InterPro" id="IPR035971">
    <property type="entry name" value="CBD_sf"/>
</dbReference>
<dbReference type="GO" id="GO:0030041">
    <property type="term" value="P:actin filament polymerization"/>
    <property type="evidence" value="ECO:0007669"/>
    <property type="project" value="InterPro"/>
</dbReference>
<dbReference type="InterPro" id="IPR034666">
    <property type="entry name" value="ARPC2/4"/>
</dbReference>
<name>A0A4S4MTB2_9APHY</name>
<dbReference type="InterPro" id="IPR007188">
    <property type="entry name" value="ARPC2"/>
</dbReference>
<dbReference type="PANTHER" id="PTHR12058">
    <property type="entry name" value="ARP2/3 COMPLEX 34 KDA SUBUNIT"/>
    <property type="match status" value="1"/>
</dbReference>
<organism evidence="11 12">
    <name type="scientific">Antrodiella citrinella</name>
    <dbReference type="NCBI Taxonomy" id="2447956"/>
    <lineage>
        <taxon>Eukaryota</taxon>
        <taxon>Fungi</taxon>
        <taxon>Dikarya</taxon>
        <taxon>Basidiomycota</taxon>
        <taxon>Agaricomycotina</taxon>
        <taxon>Agaricomycetes</taxon>
        <taxon>Polyporales</taxon>
        <taxon>Steccherinaceae</taxon>
        <taxon>Antrodiella</taxon>
    </lineage>
</organism>
<evidence type="ECO:0000313" key="12">
    <source>
        <dbReference type="Proteomes" id="UP000308730"/>
    </source>
</evidence>
<evidence type="ECO:0000256" key="1">
    <source>
        <dbReference type="ARBA" id="ARBA00004245"/>
    </source>
</evidence>
<dbReference type="GO" id="GO:0000272">
    <property type="term" value="P:polysaccharide catabolic process"/>
    <property type="evidence" value="ECO:0007669"/>
    <property type="project" value="InterPro"/>
</dbReference>
<gene>
    <name evidence="11" type="ORF">EUX98_g4723</name>
</gene>
<dbReference type="Pfam" id="PF04045">
    <property type="entry name" value="P34-Arc"/>
    <property type="match status" value="1"/>
</dbReference>
<dbReference type="GO" id="GO:0051015">
    <property type="term" value="F:actin filament binding"/>
    <property type="evidence" value="ECO:0007669"/>
    <property type="project" value="TreeGrafter"/>
</dbReference>
<dbReference type="GO" id="GO:0005576">
    <property type="term" value="C:extracellular region"/>
    <property type="evidence" value="ECO:0007669"/>
    <property type="project" value="InterPro"/>
</dbReference>
<dbReference type="SUPFAM" id="SSF57180">
    <property type="entry name" value="Cellulose-binding domain"/>
    <property type="match status" value="1"/>
</dbReference>
<dbReference type="SUPFAM" id="SSF51445">
    <property type="entry name" value="(Trans)glycosidases"/>
    <property type="match status" value="1"/>
</dbReference>
<dbReference type="EMBL" id="SGPM01000122">
    <property type="protein sequence ID" value="THH29482.1"/>
    <property type="molecule type" value="Genomic_DNA"/>
</dbReference>
<keyword evidence="5" id="KW-0732">Signal</keyword>
<dbReference type="Proteomes" id="UP000308730">
    <property type="component" value="Unassembled WGS sequence"/>
</dbReference>
<comment type="caution">
    <text evidence="11">The sequence shown here is derived from an EMBL/GenBank/DDBJ whole genome shotgun (WGS) entry which is preliminary data.</text>
</comment>
<dbReference type="GO" id="GO:0005200">
    <property type="term" value="F:structural constituent of cytoskeleton"/>
    <property type="evidence" value="ECO:0007669"/>
    <property type="project" value="TreeGrafter"/>
</dbReference>
<evidence type="ECO:0000259" key="10">
    <source>
        <dbReference type="PROSITE" id="PS51164"/>
    </source>
</evidence>
<dbReference type="GO" id="GO:0034314">
    <property type="term" value="P:Arp2/3 complex-mediated actin nucleation"/>
    <property type="evidence" value="ECO:0007669"/>
    <property type="project" value="InterPro"/>
</dbReference>
<dbReference type="OrthoDB" id="148331at2759"/>
<evidence type="ECO:0000313" key="11">
    <source>
        <dbReference type="EMBL" id="THH29482.1"/>
    </source>
</evidence>
<dbReference type="PROSITE" id="PS00562">
    <property type="entry name" value="CBM1_1"/>
    <property type="match status" value="1"/>
</dbReference>
<evidence type="ECO:0000256" key="7">
    <source>
        <dbReference type="ARBA" id="ARBA00023203"/>
    </source>
</evidence>
<dbReference type="PROSITE" id="PS00659">
    <property type="entry name" value="GLYCOSYL_HYDROL_F5"/>
    <property type="match status" value="1"/>
</dbReference>
<feature type="domain" description="CBM1" evidence="10">
    <location>
        <begin position="368"/>
        <end position="404"/>
    </location>
</feature>
<proteinExistence type="inferred from homology"/>
<dbReference type="GO" id="GO:0005885">
    <property type="term" value="C:Arp2/3 protein complex"/>
    <property type="evidence" value="ECO:0007669"/>
    <property type="project" value="InterPro"/>
</dbReference>
<evidence type="ECO:0000256" key="3">
    <source>
        <dbReference type="ARBA" id="ARBA00007192"/>
    </source>
</evidence>
<keyword evidence="12" id="KW-1185">Reference proteome</keyword>
<keyword evidence="6" id="KW-0378">Hydrolase</keyword>
<dbReference type="FunFam" id="3.30.1460.20:FF:000005">
    <property type="entry name" value="Arp2/3 complex 34 kDa subunit"/>
    <property type="match status" value="1"/>
</dbReference>
<dbReference type="FunFam" id="3.30.1460.20:FF:000003">
    <property type="entry name" value="Arp2/3 complex 34 kDa subunit"/>
    <property type="match status" value="1"/>
</dbReference>
<dbReference type="PANTHER" id="PTHR12058:SF0">
    <property type="entry name" value="ACTIN-RELATED PROTEIN 2_3 COMPLEX SUBUNIT 2"/>
    <property type="match status" value="1"/>
</dbReference>
<dbReference type="GO" id="GO:0004553">
    <property type="term" value="F:hydrolase activity, hydrolyzing O-glycosyl compounds"/>
    <property type="evidence" value="ECO:0007669"/>
    <property type="project" value="InterPro"/>
</dbReference>
<dbReference type="SMART" id="SM00236">
    <property type="entry name" value="fCBD"/>
    <property type="match status" value="1"/>
</dbReference>
<evidence type="ECO:0000256" key="4">
    <source>
        <dbReference type="ARBA" id="ARBA00022490"/>
    </source>
</evidence>
<dbReference type="InterPro" id="IPR017853">
    <property type="entry name" value="GH"/>
</dbReference>
<dbReference type="GO" id="GO:0030248">
    <property type="term" value="F:cellulose binding"/>
    <property type="evidence" value="ECO:0007669"/>
    <property type="project" value="InterPro"/>
</dbReference>
<evidence type="ECO:0000256" key="6">
    <source>
        <dbReference type="ARBA" id="ARBA00022801"/>
    </source>
</evidence>
<keyword evidence="7" id="KW-0009">Actin-binding</keyword>
<keyword evidence="9" id="KW-0326">Glycosidase</keyword>
<comment type="subcellular location">
    <subcellularLocation>
        <location evidence="1">Cytoplasm</location>
        <location evidence="1">Cytoskeleton</location>
    </subcellularLocation>
</comment>
<dbReference type="Gene3D" id="3.20.20.80">
    <property type="entry name" value="Glycosidases"/>
    <property type="match status" value="1"/>
</dbReference>
<keyword evidence="4" id="KW-0963">Cytoplasm</keyword>
<accession>A0A4S4MTB2</accession>
<keyword evidence="8" id="KW-0206">Cytoskeleton</keyword>
<dbReference type="Pfam" id="PF00150">
    <property type="entry name" value="Cellulase"/>
    <property type="match status" value="1"/>
</dbReference>
<evidence type="ECO:0000256" key="5">
    <source>
        <dbReference type="ARBA" id="ARBA00022729"/>
    </source>
</evidence>
<evidence type="ECO:0000256" key="2">
    <source>
        <dbReference type="ARBA" id="ARBA00005641"/>
    </source>
</evidence>
<dbReference type="SUPFAM" id="SSF69645">
    <property type="entry name" value="Arp2/3 complex subunits"/>
    <property type="match status" value="2"/>
</dbReference>
<dbReference type="InterPro" id="IPR000254">
    <property type="entry name" value="CBD"/>
</dbReference>
<comment type="similarity">
    <text evidence="2">Belongs to the glycosyl hydrolase 5 (cellulase A) family.</text>
</comment>
<reference evidence="11 12" key="1">
    <citation type="submission" date="2019-02" db="EMBL/GenBank/DDBJ databases">
        <title>Genome sequencing of the rare red list fungi Antrodiella citrinella (Flaviporus citrinellus).</title>
        <authorList>
            <person name="Buettner E."/>
            <person name="Kellner H."/>
        </authorList>
    </citation>
    <scope>NUCLEOTIDE SEQUENCE [LARGE SCALE GENOMIC DNA]</scope>
    <source>
        <strain evidence="11 12">DSM 108506</strain>
    </source>
</reference>
<dbReference type="Pfam" id="PF00734">
    <property type="entry name" value="CBM_1"/>
    <property type="match status" value="1"/>
</dbReference>
<dbReference type="AlphaFoldDB" id="A0A4S4MTB2"/>
<dbReference type="InterPro" id="IPR018087">
    <property type="entry name" value="Glyco_hydro_5_CS"/>
</dbReference>
<evidence type="ECO:0000256" key="9">
    <source>
        <dbReference type="ARBA" id="ARBA00023295"/>
    </source>
</evidence>
<comment type="similarity">
    <text evidence="3">Belongs to the ARPC2 family.</text>
</comment>
<protein>
    <recommendedName>
        <fullName evidence="10">CBM1 domain-containing protein</fullName>
    </recommendedName>
</protein>
<evidence type="ECO:0000256" key="8">
    <source>
        <dbReference type="ARBA" id="ARBA00023212"/>
    </source>
</evidence>